<dbReference type="Gene3D" id="3.40.50.300">
    <property type="entry name" value="P-loop containing nucleotide triphosphate hydrolases"/>
    <property type="match status" value="1"/>
</dbReference>
<sequence>MAIAKLEARIQMIEKDVLFDKPTAELQWRARKIVVEQQLAATRKQSEADRGHEVPMESLKLDGPKTIHINDEAERIAAEILAQDGATDDIGELFDSLPQDEVDPTTGKSQTVVTDANGMKLVLKDFGKWTGMGPRRILEEACRSRMAGVATPDTKQSEAYIATVALFHIFSTNTREEKVNLRLPPIWKDLWSELAGAKKSHADAADRNVVKSLRGLVRARLDQELEDGVIIHGAFRGRGNTKQQSEANEGSSNRTKQANGSPGLFQKIWADKSGTSKYQSMLLSRMQLPMWDFKVQVLEAVASNQVVIVCGETGW</sequence>
<keyword evidence="2" id="KW-0547">Nucleotide-binding</keyword>
<feature type="compositionally biased region" description="Polar residues" evidence="1">
    <location>
        <begin position="240"/>
        <end position="260"/>
    </location>
</feature>
<proteinExistence type="predicted"/>
<comment type="caution">
    <text evidence="2">The sequence shown here is derived from an EMBL/GenBank/DDBJ whole genome shotgun (WGS) entry which is preliminary data.</text>
</comment>
<name>A0A2N6NZ00_BEABA</name>
<dbReference type="Proteomes" id="UP000235728">
    <property type="component" value="Unassembled WGS sequence"/>
</dbReference>
<gene>
    <name evidence="2" type="primary">DHX29</name>
    <name evidence="2" type="ORF">BM221_002592</name>
</gene>
<dbReference type="EMBL" id="MRVG01000002">
    <property type="protein sequence ID" value="PMB72487.1"/>
    <property type="molecule type" value="Genomic_DNA"/>
</dbReference>
<dbReference type="AlphaFoldDB" id="A0A2N6NZ00"/>
<protein>
    <submittedName>
        <fullName evidence="2">ATP-dependent RNA helicase DHX29</fullName>
    </submittedName>
</protein>
<organism evidence="2 3">
    <name type="scientific">Beauveria bassiana</name>
    <name type="common">White muscardine disease fungus</name>
    <name type="synonym">Tritirachium shiotae</name>
    <dbReference type="NCBI Taxonomy" id="176275"/>
    <lineage>
        <taxon>Eukaryota</taxon>
        <taxon>Fungi</taxon>
        <taxon>Dikarya</taxon>
        <taxon>Ascomycota</taxon>
        <taxon>Pezizomycotina</taxon>
        <taxon>Sordariomycetes</taxon>
        <taxon>Hypocreomycetidae</taxon>
        <taxon>Hypocreales</taxon>
        <taxon>Cordycipitaceae</taxon>
        <taxon>Beauveria</taxon>
    </lineage>
</organism>
<dbReference type="GO" id="GO:0004386">
    <property type="term" value="F:helicase activity"/>
    <property type="evidence" value="ECO:0007669"/>
    <property type="project" value="UniProtKB-KW"/>
</dbReference>
<evidence type="ECO:0000313" key="3">
    <source>
        <dbReference type="Proteomes" id="UP000235728"/>
    </source>
</evidence>
<reference evidence="2 3" key="1">
    <citation type="journal article" date="2016" name="Appl. Microbiol. Biotechnol.">
        <title>Characterization of T-DNA insertion mutants with decreased virulence in the entomopathogenic fungus Beauveria bassiana JEF-007.</title>
        <authorList>
            <person name="Kim S."/>
            <person name="Lee S.J."/>
            <person name="Nai Y.S."/>
            <person name="Yu J.S."/>
            <person name="Lee M.R."/>
            <person name="Yang Y.T."/>
            <person name="Kim J.S."/>
        </authorList>
    </citation>
    <scope>NUCLEOTIDE SEQUENCE [LARGE SCALE GENOMIC DNA]</scope>
    <source>
        <strain evidence="2 3">JEF-007</strain>
    </source>
</reference>
<evidence type="ECO:0000313" key="2">
    <source>
        <dbReference type="EMBL" id="PMB72487.1"/>
    </source>
</evidence>
<keyword evidence="2" id="KW-0347">Helicase</keyword>
<feature type="region of interest" description="Disordered" evidence="1">
    <location>
        <begin position="236"/>
        <end position="261"/>
    </location>
</feature>
<keyword evidence="2" id="KW-0067">ATP-binding</keyword>
<dbReference type="InterPro" id="IPR027417">
    <property type="entry name" value="P-loop_NTPase"/>
</dbReference>
<accession>A0A2N6NZ00</accession>
<keyword evidence="2" id="KW-0378">Hydrolase</keyword>
<evidence type="ECO:0000256" key="1">
    <source>
        <dbReference type="SAM" id="MobiDB-lite"/>
    </source>
</evidence>